<name>A0A1E8PSW8_9BURK</name>
<protein>
    <submittedName>
        <fullName evidence="1">Uncharacterized protein</fullName>
    </submittedName>
</protein>
<sequence>MAKGTEGSAAGQFWHEKRLAGINFSDDSISVARPLSGLTVMLDGVGGRSMETPAYEGAIAPPASLGAMREGRGV</sequence>
<comment type="caution">
    <text evidence="1">The sequence shown here is derived from an EMBL/GenBank/DDBJ whole genome shotgun (WGS) entry which is preliminary data.</text>
</comment>
<accession>A0A1E8PSW8</accession>
<organism evidence="1 2">
    <name type="scientific">Janthinobacterium lividum</name>
    <dbReference type="NCBI Taxonomy" id="29581"/>
    <lineage>
        <taxon>Bacteria</taxon>
        <taxon>Pseudomonadati</taxon>
        <taxon>Pseudomonadota</taxon>
        <taxon>Betaproteobacteria</taxon>
        <taxon>Burkholderiales</taxon>
        <taxon>Oxalobacteraceae</taxon>
        <taxon>Janthinobacterium</taxon>
    </lineage>
</organism>
<evidence type="ECO:0000313" key="1">
    <source>
        <dbReference type="EMBL" id="OFJ49326.1"/>
    </source>
</evidence>
<dbReference type="AlphaFoldDB" id="A0A1E8PSW8"/>
<gene>
    <name evidence="1" type="ORF">BA896_011000</name>
</gene>
<evidence type="ECO:0000313" key="2">
    <source>
        <dbReference type="Proteomes" id="UP000092634"/>
    </source>
</evidence>
<reference evidence="1 2" key="1">
    <citation type="submission" date="2016-10" db="EMBL/GenBank/DDBJ databases">
        <title>Updated version of Genome Assembly of Janthinobacterium lividum ERGS5:01.</title>
        <authorList>
            <person name="Kumar R."/>
            <person name="Acharya V."/>
            <person name="Singh D."/>
        </authorList>
    </citation>
    <scope>NUCLEOTIDE SEQUENCE [LARGE SCALE GENOMIC DNA]</scope>
    <source>
        <strain evidence="1 2">ERGS5:01</strain>
    </source>
</reference>
<dbReference type="EMBL" id="MAQB02000001">
    <property type="protein sequence ID" value="OFJ49326.1"/>
    <property type="molecule type" value="Genomic_DNA"/>
</dbReference>
<proteinExistence type="predicted"/>
<dbReference type="Proteomes" id="UP000092634">
    <property type="component" value="Unassembled WGS sequence"/>
</dbReference>